<evidence type="ECO:0000313" key="2">
    <source>
        <dbReference type="Proteomes" id="UP000308197"/>
    </source>
</evidence>
<keyword evidence="2" id="KW-1185">Reference proteome</keyword>
<sequence>MRLGPDEVGRTICHPSWFHGGLSCEVQMIQKARTAAELGVGLPRSSSVRTAYASAHTGNIRGVSPKLPSRSYDSLDCARGRVCVAQQP</sequence>
<dbReference type="EMBL" id="ML210975">
    <property type="protein sequence ID" value="TFK93875.1"/>
    <property type="molecule type" value="Genomic_DNA"/>
</dbReference>
<dbReference type="AlphaFoldDB" id="A0A5C3PVL9"/>
<reference evidence="1 2" key="1">
    <citation type="journal article" date="2019" name="Nat. Ecol. Evol.">
        <title>Megaphylogeny resolves global patterns of mushroom evolution.</title>
        <authorList>
            <person name="Varga T."/>
            <person name="Krizsan K."/>
            <person name="Foldi C."/>
            <person name="Dima B."/>
            <person name="Sanchez-Garcia M."/>
            <person name="Sanchez-Ramirez S."/>
            <person name="Szollosi G.J."/>
            <person name="Szarkandi J.G."/>
            <person name="Papp V."/>
            <person name="Albert L."/>
            <person name="Andreopoulos W."/>
            <person name="Angelini C."/>
            <person name="Antonin V."/>
            <person name="Barry K.W."/>
            <person name="Bougher N.L."/>
            <person name="Buchanan P."/>
            <person name="Buyck B."/>
            <person name="Bense V."/>
            <person name="Catcheside P."/>
            <person name="Chovatia M."/>
            <person name="Cooper J."/>
            <person name="Damon W."/>
            <person name="Desjardin D."/>
            <person name="Finy P."/>
            <person name="Geml J."/>
            <person name="Haridas S."/>
            <person name="Hughes K."/>
            <person name="Justo A."/>
            <person name="Karasinski D."/>
            <person name="Kautmanova I."/>
            <person name="Kiss B."/>
            <person name="Kocsube S."/>
            <person name="Kotiranta H."/>
            <person name="LaButti K.M."/>
            <person name="Lechner B.E."/>
            <person name="Liimatainen K."/>
            <person name="Lipzen A."/>
            <person name="Lukacs Z."/>
            <person name="Mihaltcheva S."/>
            <person name="Morgado L.N."/>
            <person name="Niskanen T."/>
            <person name="Noordeloos M.E."/>
            <person name="Ohm R.A."/>
            <person name="Ortiz-Santana B."/>
            <person name="Ovrebo C."/>
            <person name="Racz N."/>
            <person name="Riley R."/>
            <person name="Savchenko A."/>
            <person name="Shiryaev A."/>
            <person name="Soop K."/>
            <person name="Spirin V."/>
            <person name="Szebenyi C."/>
            <person name="Tomsovsky M."/>
            <person name="Tulloss R.E."/>
            <person name="Uehling J."/>
            <person name="Grigoriev I.V."/>
            <person name="Vagvolgyi C."/>
            <person name="Papp T."/>
            <person name="Martin F.M."/>
            <person name="Miettinen O."/>
            <person name="Hibbett D.S."/>
            <person name="Nagy L.G."/>
        </authorList>
    </citation>
    <scope>NUCLEOTIDE SEQUENCE [LARGE SCALE GENOMIC DNA]</scope>
    <source>
        <strain evidence="1 2">HHB13444</strain>
    </source>
</reference>
<accession>A0A5C3PVL9</accession>
<dbReference type="Proteomes" id="UP000308197">
    <property type="component" value="Unassembled WGS sequence"/>
</dbReference>
<organism evidence="1 2">
    <name type="scientific">Polyporus arcularius HHB13444</name>
    <dbReference type="NCBI Taxonomy" id="1314778"/>
    <lineage>
        <taxon>Eukaryota</taxon>
        <taxon>Fungi</taxon>
        <taxon>Dikarya</taxon>
        <taxon>Basidiomycota</taxon>
        <taxon>Agaricomycotina</taxon>
        <taxon>Agaricomycetes</taxon>
        <taxon>Polyporales</taxon>
        <taxon>Polyporaceae</taxon>
        <taxon>Polyporus</taxon>
    </lineage>
</organism>
<dbReference type="PROSITE" id="PS51257">
    <property type="entry name" value="PROKAR_LIPOPROTEIN"/>
    <property type="match status" value="1"/>
</dbReference>
<proteinExistence type="predicted"/>
<evidence type="ECO:0000313" key="1">
    <source>
        <dbReference type="EMBL" id="TFK93875.1"/>
    </source>
</evidence>
<dbReference type="InParanoid" id="A0A5C3PVL9"/>
<name>A0A5C3PVL9_9APHY</name>
<gene>
    <name evidence="1" type="ORF">K466DRAFT_48377</name>
</gene>
<protein>
    <submittedName>
        <fullName evidence="1">Uncharacterized protein</fullName>
    </submittedName>
</protein>